<dbReference type="AlphaFoldDB" id="A0A1G9IGI4"/>
<dbReference type="EMBL" id="FNGH01000003">
    <property type="protein sequence ID" value="SDL24222.1"/>
    <property type="molecule type" value="Genomic_DNA"/>
</dbReference>
<evidence type="ECO:0000313" key="2">
    <source>
        <dbReference type="Proteomes" id="UP000199107"/>
    </source>
</evidence>
<name>A0A1G9IGI4_9GAMM</name>
<reference evidence="2" key="1">
    <citation type="submission" date="2016-10" db="EMBL/GenBank/DDBJ databases">
        <authorList>
            <person name="Varghese N."/>
            <person name="Submissions S."/>
        </authorList>
    </citation>
    <scope>NUCLEOTIDE SEQUENCE [LARGE SCALE GENOMIC DNA]</scope>
    <source>
        <strain evidence="2">AAP</strain>
    </source>
</reference>
<protein>
    <submittedName>
        <fullName evidence="1">Uncharacterized protein</fullName>
    </submittedName>
</protein>
<dbReference type="Proteomes" id="UP000199107">
    <property type="component" value="Unassembled WGS sequence"/>
</dbReference>
<keyword evidence="2" id="KW-1185">Reference proteome</keyword>
<organism evidence="1 2">
    <name type="scientific">Franzmannia pantelleriensis</name>
    <dbReference type="NCBI Taxonomy" id="48727"/>
    <lineage>
        <taxon>Bacteria</taxon>
        <taxon>Pseudomonadati</taxon>
        <taxon>Pseudomonadota</taxon>
        <taxon>Gammaproteobacteria</taxon>
        <taxon>Oceanospirillales</taxon>
        <taxon>Halomonadaceae</taxon>
        <taxon>Franzmannia</taxon>
    </lineage>
</organism>
<gene>
    <name evidence="1" type="ORF">SAMN05192555_103167</name>
</gene>
<evidence type="ECO:0000313" key="1">
    <source>
        <dbReference type="EMBL" id="SDL24222.1"/>
    </source>
</evidence>
<sequence>MALADSWEIFVNYPAIYPLARIFPNKGVMNIAT</sequence>
<dbReference type="STRING" id="48727.SAMN05192555_103167"/>
<accession>A0A1G9IGI4</accession>
<proteinExistence type="predicted"/>